<keyword evidence="1" id="KW-0472">Membrane</keyword>
<reference evidence="2 3" key="1">
    <citation type="journal article" date="2015" name="Genome Biol.">
        <title>Comparative genomics of Steinernema reveals deeply conserved gene regulatory networks.</title>
        <authorList>
            <person name="Dillman A.R."/>
            <person name="Macchietto M."/>
            <person name="Porter C.F."/>
            <person name="Rogers A."/>
            <person name="Williams B."/>
            <person name="Antoshechkin I."/>
            <person name="Lee M.M."/>
            <person name="Goodwin Z."/>
            <person name="Lu X."/>
            <person name="Lewis E.E."/>
            <person name="Goodrich-Blair H."/>
            <person name="Stock S.P."/>
            <person name="Adams B.J."/>
            <person name="Sternberg P.W."/>
            <person name="Mortazavi A."/>
        </authorList>
    </citation>
    <scope>NUCLEOTIDE SEQUENCE [LARGE SCALE GENOMIC DNA]</scope>
    <source>
        <strain evidence="2 3">ALL</strain>
    </source>
</reference>
<dbReference type="InterPro" id="IPR036259">
    <property type="entry name" value="MFS_trans_sf"/>
</dbReference>
<evidence type="ECO:0008006" key="4">
    <source>
        <dbReference type="Google" id="ProtNLM"/>
    </source>
</evidence>
<proteinExistence type="predicted"/>
<evidence type="ECO:0000313" key="3">
    <source>
        <dbReference type="Proteomes" id="UP000298663"/>
    </source>
</evidence>
<protein>
    <recommendedName>
        <fullName evidence="4">7TM GPCR serpentine receptor class x (Srx) domain-containing protein</fullName>
    </recommendedName>
</protein>
<evidence type="ECO:0000313" key="2">
    <source>
        <dbReference type="EMBL" id="TKR81930.1"/>
    </source>
</evidence>
<dbReference type="Proteomes" id="UP000298663">
    <property type="component" value="Unassembled WGS sequence"/>
</dbReference>
<reference evidence="2 3" key="2">
    <citation type="journal article" date="2019" name="G3 (Bethesda)">
        <title>Hybrid Assembly of the Genome of the Entomopathogenic Nematode Steinernema carpocapsae Identifies the X-Chromosome.</title>
        <authorList>
            <person name="Serra L."/>
            <person name="Macchietto M."/>
            <person name="Macias-Munoz A."/>
            <person name="McGill C.J."/>
            <person name="Rodriguez I.M."/>
            <person name="Rodriguez B."/>
            <person name="Murad R."/>
            <person name="Mortazavi A."/>
        </authorList>
    </citation>
    <scope>NUCLEOTIDE SEQUENCE [LARGE SCALE GENOMIC DNA]</scope>
    <source>
        <strain evidence="2 3">ALL</strain>
    </source>
</reference>
<dbReference type="SUPFAM" id="SSF103473">
    <property type="entry name" value="MFS general substrate transporter"/>
    <property type="match status" value="1"/>
</dbReference>
<gene>
    <name evidence="2" type="ORF">L596_015725</name>
</gene>
<dbReference type="EMBL" id="AZBU02000004">
    <property type="protein sequence ID" value="TKR81930.1"/>
    <property type="molecule type" value="Genomic_DNA"/>
</dbReference>
<comment type="caution">
    <text evidence="2">The sequence shown here is derived from an EMBL/GenBank/DDBJ whole genome shotgun (WGS) entry which is preliminary data.</text>
</comment>
<name>A0A4U5NGT8_STECR</name>
<sequence>MLLCKTTWGLCATRLGMSSSFVIVNIYGATLINKILHYSIEETSSLTTLRFRVTLTSNRVVSFIISKLTCNEHQKKIMFPITTFQVASIACFFTLSFITENHHQLSTLVFTVISAPRGNHCVVAFSAAQIIAHQFNFF</sequence>
<feature type="transmembrane region" description="Helical" evidence="1">
    <location>
        <begin position="77"/>
        <end position="98"/>
    </location>
</feature>
<keyword evidence="3" id="KW-1185">Reference proteome</keyword>
<evidence type="ECO:0000256" key="1">
    <source>
        <dbReference type="SAM" id="Phobius"/>
    </source>
</evidence>
<keyword evidence="1" id="KW-0812">Transmembrane</keyword>
<organism evidence="2 3">
    <name type="scientific">Steinernema carpocapsae</name>
    <name type="common">Entomopathogenic nematode</name>
    <dbReference type="NCBI Taxonomy" id="34508"/>
    <lineage>
        <taxon>Eukaryota</taxon>
        <taxon>Metazoa</taxon>
        <taxon>Ecdysozoa</taxon>
        <taxon>Nematoda</taxon>
        <taxon>Chromadorea</taxon>
        <taxon>Rhabditida</taxon>
        <taxon>Tylenchina</taxon>
        <taxon>Panagrolaimomorpha</taxon>
        <taxon>Strongyloidoidea</taxon>
        <taxon>Steinernematidae</taxon>
        <taxon>Steinernema</taxon>
    </lineage>
</organism>
<dbReference type="AlphaFoldDB" id="A0A4U5NGT8"/>
<keyword evidence="1" id="KW-1133">Transmembrane helix</keyword>
<accession>A0A4U5NGT8</accession>